<name>A0ABD2NR23_9CUCU</name>
<comment type="caution">
    <text evidence="1">The sequence shown here is derived from an EMBL/GenBank/DDBJ whole genome shotgun (WGS) entry which is preliminary data.</text>
</comment>
<dbReference type="AlphaFoldDB" id="A0ABD2NR23"/>
<organism evidence="1 2">
    <name type="scientific">Cryptolaemus montrouzieri</name>
    <dbReference type="NCBI Taxonomy" id="559131"/>
    <lineage>
        <taxon>Eukaryota</taxon>
        <taxon>Metazoa</taxon>
        <taxon>Ecdysozoa</taxon>
        <taxon>Arthropoda</taxon>
        <taxon>Hexapoda</taxon>
        <taxon>Insecta</taxon>
        <taxon>Pterygota</taxon>
        <taxon>Neoptera</taxon>
        <taxon>Endopterygota</taxon>
        <taxon>Coleoptera</taxon>
        <taxon>Polyphaga</taxon>
        <taxon>Cucujiformia</taxon>
        <taxon>Coccinelloidea</taxon>
        <taxon>Coccinellidae</taxon>
        <taxon>Scymninae</taxon>
        <taxon>Scymnini</taxon>
        <taxon>Cryptolaemus</taxon>
    </lineage>
</organism>
<dbReference type="EMBL" id="JABFTP020000144">
    <property type="protein sequence ID" value="KAL3281173.1"/>
    <property type="molecule type" value="Genomic_DNA"/>
</dbReference>
<keyword evidence="2" id="KW-1185">Reference proteome</keyword>
<reference evidence="1 2" key="1">
    <citation type="journal article" date="2021" name="BMC Biol.">
        <title>Horizontally acquired antibacterial genes associated with adaptive radiation of ladybird beetles.</title>
        <authorList>
            <person name="Li H.S."/>
            <person name="Tang X.F."/>
            <person name="Huang Y.H."/>
            <person name="Xu Z.Y."/>
            <person name="Chen M.L."/>
            <person name="Du X.Y."/>
            <person name="Qiu B.Y."/>
            <person name="Chen P.T."/>
            <person name="Zhang W."/>
            <person name="Slipinski A."/>
            <person name="Escalona H.E."/>
            <person name="Waterhouse R.M."/>
            <person name="Zwick A."/>
            <person name="Pang H."/>
        </authorList>
    </citation>
    <scope>NUCLEOTIDE SEQUENCE [LARGE SCALE GENOMIC DNA]</scope>
    <source>
        <strain evidence="1">SYSU2018</strain>
    </source>
</reference>
<gene>
    <name evidence="1" type="ORF">HHI36_004391</name>
</gene>
<protein>
    <submittedName>
        <fullName evidence="1">Uncharacterized protein</fullName>
    </submittedName>
</protein>
<evidence type="ECO:0000313" key="2">
    <source>
        <dbReference type="Proteomes" id="UP001516400"/>
    </source>
</evidence>
<proteinExistence type="predicted"/>
<accession>A0ABD2NR23</accession>
<dbReference type="Proteomes" id="UP001516400">
    <property type="component" value="Unassembled WGS sequence"/>
</dbReference>
<evidence type="ECO:0000313" key="1">
    <source>
        <dbReference type="EMBL" id="KAL3281173.1"/>
    </source>
</evidence>
<sequence length="93" mass="10695">MVGTLFDELSYSIAEIVKETAGIGKKEQWDFSRCSAILEAENMVKKWREYMQSLFSEEDRERLAEKDAITGPSITEREVAVATWLLARTEFVD</sequence>